<accession>A0A1M7D849</accession>
<keyword evidence="1" id="KW-0812">Transmembrane</keyword>
<evidence type="ECO:0000313" key="2">
    <source>
        <dbReference type="EMBL" id="SHL75587.1"/>
    </source>
</evidence>
<evidence type="ECO:0000313" key="3">
    <source>
        <dbReference type="Proteomes" id="UP000184092"/>
    </source>
</evidence>
<protein>
    <submittedName>
        <fullName evidence="2">Uncharacterized protein</fullName>
    </submittedName>
</protein>
<keyword evidence="3" id="KW-1185">Reference proteome</keyword>
<dbReference type="AlphaFoldDB" id="A0A1M7D849"/>
<feature type="transmembrane region" description="Helical" evidence="1">
    <location>
        <begin position="21"/>
        <end position="44"/>
    </location>
</feature>
<name>A0A1M7D849_9FLAO</name>
<evidence type="ECO:0000256" key="1">
    <source>
        <dbReference type="SAM" id="Phobius"/>
    </source>
</evidence>
<organism evidence="2 3">
    <name type="scientific">Flavobacterium xinjiangense</name>
    <dbReference type="NCBI Taxonomy" id="178356"/>
    <lineage>
        <taxon>Bacteria</taxon>
        <taxon>Pseudomonadati</taxon>
        <taxon>Bacteroidota</taxon>
        <taxon>Flavobacteriia</taxon>
        <taxon>Flavobacteriales</taxon>
        <taxon>Flavobacteriaceae</taxon>
        <taxon>Flavobacterium</taxon>
    </lineage>
</organism>
<keyword evidence="1" id="KW-0472">Membrane</keyword>
<sequence>MQRPIFLITIIAKKAKLQFHAPWLYILFFIFKKVIIPQLAYNFVYQLSFSIKSP</sequence>
<reference evidence="3" key="1">
    <citation type="submission" date="2016-11" db="EMBL/GenBank/DDBJ databases">
        <authorList>
            <person name="Varghese N."/>
            <person name="Submissions S."/>
        </authorList>
    </citation>
    <scope>NUCLEOTIDE SEQUENCE [LARGE SCALE GENOMIC DNA]</scope>
    <source>
        <strain evidence="3">CGMCC 1.2749</strain>
    </source>
</reference>
<gene>
    <name evidence="2" type="ORF">SAMN05216269_10129</name>
</gene>
<proteinExistence type="predicted"/>
<dbReference type="Proteomes" id="UP000184092">
    <property type="component" value="Unassembled WGS sequence"/>
</dbReference>
<dbReference type="EMBL" id="FRCL01000001">
    <property type="protein sequence ID" value="SHL75587.1"/>
    <property type="molecule type" value="Genomic_DNA"/>
</dbReference>
<keyword evidence="1" id="KW-1133">Transmembrane helix</keyword>
<dbReference type="STRING" id="178356.SAMN05216269_10129"/>